<dbReference type="AlphaFoldDB" id="F4RHJ5"/>
<feature type="region of interest" description="Disordered" evidence="1">
    <location>
        <begin position="1"/>
        <end position="106"/>
    </location>
</feature>
<feature type="compositionally biased region" description="Low complexity" evidence="1">
    <location>
        <begin position="82"/>
        <end position="106"/>
    </location>
</feature>
<gene>
    <name evidence="2" type="ORF">MELLADRAFT_105136</name>
</gene>
<accession>F4RHJ5</accession>
<feature type="compositionally biased region" description="Basic and acidic residues" evidence="1">
    <location>
        <begin position="196"/>
        <end position="223"/>
    </location>
</feature>
<feature type="compositionally biased region" description="Acidic residues" evidence="1">
    <location>
        <begin position="619"/>
        <end position="631"/>
    </location>
</feature>
<feature type="compositionally biased region" description="Polar residues" evidence="1">
    <location>
        <begin position="633"/>
        <end position="642"/>
    </location>
</feature>
<evidence type="ECO:0000313" key="2">
    <source>
        <dbReference type="EMBL" id="EGG08348.1"/>
    </source>
</evidence>
<evidence type="ECO:0000256" key="1">
    <source>
        <dbReference type="SAM" id="MobiDB-lite"/>
    </source>
</evidence>
<dbReference type="Proteomes" id="UP000001072">
    <property type="component" value="Unassembled WGS sequence"/>
</dbReference>
<reference evidence="3" key="1">
    <citation type="journal article" date="2011" name="Proc. Natl. Acad. Sci. U.S.A.">
        <title>Obligate biotrophy features unraveled by the genomic analysis of rust fungi.</title>
        <authorList>
            <person name="Duplessis S."/>
            <person name="Cuomo C.A."/>
            <person name="Lin Y.-C."/>
            <person name="Aerts A."/>
            <person name="Tisserant E."/>
            <person name="Veneault-Fourrey C."/>
            <person name="Joly D.L."/>
            <person name="Hacquard S."/>
            <person name="Amselem J."/>
            <person name="Cantarel B.L."/>
            <person name="Chiu R."/>
            <person name="Coutinho P.M."/>
            <person name="Feau N."/>
            <person name="Field M."/>
            <person name="Frey P."/>
            <person name="Gelhaye E."/>
            <person name="Goldberg J."/>
            <person name="Grabherr M.G."/>
            <person name="Kodira C.D."/>
            <person name="Kohler A."/>
            <person name="Kuees U."/>
            <person name="Lindquist E.A."/>
            <person name="Lucas S.M."/>
            <person name="Mago R."/>
            <person name="Mauceli E."/>
            <person name="Morin E."/>
            <person name="Murat C."/>
            <person name="Pangilinan J.L."/>
            <person name="Park R."/>
            <person name="Pearson M."/>
            <person name="Quesneville H."/>
            <person name="Rouhier N."/>
            <person name="Sakthikumar S."/>
            <person name="Salamov A.A."/>
            <person name="Schmutz J."/>
            <person name="Selles B."/>
            <person name="Shapiro H."/>
            <person name="Tanguay P."/>
            <person name="Tuskan G.A."/>
            <person name="Henrissat B."/>
            <person name="Van de Peer Y."/>
            <person name="Rouze P."/>
            <person name="Ellis J.G."/>
            <person name="Dodds P.N."/>
            <person name="Schein J.E."/>
            <person name="Zhong S."/>
            <person name="Hamelin R.C."/>
            <person name="Grigoriev I.V."/>
            <person name="Szabo L.J."/>
            <person name="Martin F."/>
        </authorList>
    </citation>
    <scope>NUCLEOTIDE SEQUENCE [LARGE SCALE GENOMIC DNA]</scope>
    <source>
        <strain evidence="3">98AG31 / pathotype 3-4-7</strain>
    </source>
</reference>
<feature type="compositionally biased region" description="Basic and acidic residues" evidence="1">
    <location>
        <begin position="54"/>
        <end position="75"/>
    </location>
</feature>
<feature type="region of interest" description="Disordered" evidence="1">
    <location>
        <begin position="185"/>
        <end position="239"/>
    </location>
</feature>
<dbReference type="RefSeq" id="XP_007408546.1">
    <property type="nucleotide sequence ID" value="XM_007408484.1"/>
</dbReference>
<name>F4RHJ5_MELLP</name>
<feature type="compositionally biased region" description="Polar residues" evidence="1">
    <location>
        <begin position="702"/>
        <end position="714"/>
    </location>
</feature>
<evidence type="ECO:0000313" key="3">
    <source>
        <dbReference type="Proteomes" id="UP000001072"/>
    </source>
</evidence>
<keyword evidence="3" id="KW-1185">Reference proteome</keyword>
<protein>
    <submittedName>
        <fullName evidence="2">Uncharacterized protein</fullName>
    </submittedName>
</protein>
<dbReference type="InParanoid" id="F4RHJ5"/>
<sequence length="729" mass="82092">MIPSKDDIADQLSDLASFSPDEADSMIQSAAGRSPLPSPPPHCASFSSLHQLSHKPEARPSTPDHELIDQTEWDHLSFSTQSSPEKNSSHPSSSPNDYDLNHSPHLLSSSNQPNCFYPSCSPTPSYINLDSNKSSVSNLKTSNHHLKEWRKSLPAPEVVPPEATISELLGVSTRIERRLSIEDDRQSLQNDLDESSELRPRDNSQEISRSSKELEKEETRDTQTEPIPEGMSSSDTKSDLHNRLTYSHLALLGSISCSATAIIYARMMSNEGQVSDEVQQPNLEGPITDTDSPDVDIPDNAASANVLPDVKDSDQPAQIAETEKELVGPESMIDTLQDPPLISVVQDTVQESSSVSIDSEIDSLKIEDSIIIPTQEIEMKEILQSEILNSNREKQIDPPSSSSLVSYFTSSYGIWSFLMILLLFWKIKTSSSSKYKDSQKPKNQNILVKKEINEIEHKPIILSDLQKDQIKFSLKKIFDILDGKYIPQDKETVVMILKSIISYSWIVRPFYTELINRLMFKSNRNSNRSKVDRVIMMKLIRLLKQKKLIQEDLDGKMNDEEDEEEGDMKWNYEQLLLLEAIQEIETETETKPEIKGKGKGSTSKPRRKSKSSEIKIKAEEEEDQIEPEIVSETETILPTSQAKTKKLKSNKKSSKKNQEEINQDQIDSGRRRSSVRIKSEPIEEPKPDFTQNVMINKKTSRKSQAGINHTTPTAVASVPVRSSPRNKKL</sequence>
<organism evidence="3">
    <name type="scientific">Melampsora larici-populina (strain 98AG31 / pathotype 3-4-7)</name>
    <name type="common">Poplar leaf rust fungus</name>
    <dbReference type="NCBI Taxonomy" id="747676"/>
    <lineage>
        <taxon>Eukaryota</taxon>
        <taxon>Fungi</taxon>
        <taxon>Dikarya</taxon>
        <taxon>Basidiomycota</taxon>
        <taxon>Pucciniomycotina</taxon>
        <taxon>Pucciniomycetes</taxon>
        <taxon>Pucciniales</taxon>
        <taxon>Melampsoraceae</taxon>
        <taxon>Melampsora</taxon>
    </lineage>
</organism>
<dbReference type="HOGENOM" id="CLU_379955_0_0_1"/>
<proteinExistence type="predicted"/>
<dbReference type="EMBL" id="GL883101">
    <property type="protein sequence ID" value="EGG08348.1"/>
    <property type="molecule type" value="Genomic_DNA"/>
</dbReference>
<dbReference type="VEuPathDB" id="FungiDB:MELLADRAFT_105136"/>
<dbReference type="OrthoDB" id="10575666at2759"/>
<feature type="compositionally biased region" description="Basic and acidic residues" evidence="1">
    <location>
        <begin position="677"/>
        <end position="687"/>
    </location>
</feature>
<feature type="region of interest" description="Disordered" evidence="1">
    <location>
        <begin position="587"/>
        <end position="729"/>
    </location>
</feature>
<dbReference type="KEGG" id="mlr:MELLADRAFT_105136"/>
<feature type="compositionally biased region" description="Basic residues" evidence="1">
    <location>
        <begin position="643"/>
        <end position="655"/>
    </location>
</feature>
<dbReference type="GeneID" id="18922506"/>